<evidence type="ECO:0000313" key="2">
    <source>
        <dbReference type="EMBL" id="RBO98013.1"/>
    </source>
</evidence>
<dbReference type="RefSeq" id="WP_113868856.1">
    <property type="nucleotide sequence ID" value="NZ_BAABQN010000008.1"/>
</dbReference>
<feature type="coiled-coil region" evidence="1">
    <location>
        <begin position="26"/>
        <end position="60"/>
    </location>
</feature>
<dbReference type="AlphaFoldDB" id="A0A366E6L6"/>
<dbReference type="Proteomes" id="UP000252254">
    <property type="component" value="Unassembled WGS sequence"/>
</dbReference>
<name>A0A366E6L6_9BACI</name>
<keyword evidence="3" id="KW-1185">Reference proteome</keyword>
<gene>
    <name evidence="2" type="ORF">DES48_10633</name>
</gene>
<protein>
    <submittedName>
        <fullName evidence="2">Uncharacterized protein</fullName>
    </submittedName>
</protein>
<reference evidence="2 3" key="1">
    <citation type="submission" date="2018-06" db="EMBL/GenBank/DDBJ databases">
        <title>Genomic Encyclopedia of Type Strains, Phase IV (KMG-IV): sequencing the most valuable type-strain genomes for metagenomic binning, comparative biology and taxonomic classification.</title>
        <authorList>
            <person name="Goeker M."/>
        </authorList>
    </citation>
    <scope>NUCLEOTIDE SEQUENCE [LARGE SCALE GENOMIC DNA]</scope>
    <source>
        <strain evidence="2 3">DSM 15140</strain>
    </source>
</reference>
<proteinExistence type="predicted"/>
<dbReference type="EMBL" id="QNRI01000006">
    <property type="protein sequence ID" value="RBO98013.1"/>
    <property type="molecule type" value="Genomic_DNA"/>
</dbReference>
<evidence type="ECO:0000256" key="1">
    <source>
        <dbReference type="SAM" id="Coils"/>
    </source>
</evidence>
<evidence type="ECO:0000313" key="3">
    <source>
        <dbReference type="Proteomes" id="UP000252254"/>
    </source>
</evidence>
<comment type="caution">
    <text evidence="2">The sequence shown here is derived from an EMBL/GenBank/DDBJ whole genome shotgun (WGS) entry which is preliminary data.</text>
</comment>
<organism evidence="2 3">
    <name type="scientific">Paraliobacillus ryukyuensis</name>
    <dbReference type="NCBI Taxonomy" id="200904"/>
    <lineage>
        <taxon>Bacteria</taxon>
        <taxon>Bacillati</taxon>
        <taxon>Bacillota</taxon>
        <taxon>Bacilli</taxon>
        <taxon>Bacillales</taxon>
        <taxon>Bacillaceae</taxon>
        <taxon>Paraliobacillus</taxon>
    </lineage>
</organism>
<accession>A0A366E6L6</accession>
<sequence length="82" mass="9596">MQSSIQHKLDHISQQLQGTQQQMIVSQSKKEALQNAIMQLKEIEAQLEEVKATESDALTNPQWQQSYEQLHDLRRNINHLMQ</sequence>
<keyword evidence="1" id="KW-0175">Coiled coil</keyword>